<gene>
    <name evidence="12" type="ORF">FHU40_004356</name>
</gene>
<accession>A0A7W4W079</accession>
<evidence type="ECO:0000256" key="8">
    <source>
        <dbReference type="ARBA" id="ARBA00023136"/>
    </source>
</evidence>
<evidence type="ECO:0000256" key="6">
    <source>
        <dbReference type="ARBA" id="ARBA00022692"/>
    </source>
</evidence>
<evidence type="ECO:0000256" key="1">
    <source>
        <dbReference type="ARBA" id="ARBA00004651"/>
    </source>
</evidence>
<keyword evidence="5" id="KW-0997">Cell inner membrane</keyword>
<feature type="transmembrane region" description="Helical" evidence="11">
    <location>
        <begin position="175"/>
        <end position="194"/>
    </location>
</feature>
<protein>
    <recommendedName>
        <fullName evidence="10">Autoinducer 2 import system permease protein LsrC</fullName>
    </recommendedName>
</protein>
<dbReference type="PANTHER" id="PTHR32196">
    <property type="entry name" value="ABC TRANSPORTER PERMEASE PROTEIN YPHD-RELATED-RELATED"/>
    <property type="match status" value="1"/>
</dbReference>
<dbReference type="EMBL" id="JACHWR010000003">
    <property type="protein sequence ID" value="MBB3044519.1"/>
    <property type="molecule type" value="Genomic_DNA"/>
</dbReference>
<dbReference type="AlphaFoldDB" id="A0A7W4W079"/>
<reference evidence="12 13" key="1">
    <citation type="submission" date="2020-08" db="EMBL/GenBank/DDBJ databases">
        <title>Sequencing the genomes of 1000 actinobacteria strains.</title>
        <authorList>
            <person name="Klenk H.-P."/>
        </authorList>
    </citation>
    <scope>NUCLEOTIDE SEQUENCE [LARGE SCALE GENOMIC DNA]</scope>
    <source>
        <strain evidence="12 13">DSM 105498</strain>
    </source>
</reference>
<dbReference type="InterPro" id="IPR001851">
    <property type="entry name" value="ABC_transp_permease"/>
</dbReference>
<evidence type="ECO:0000313" key="13">
    <source>
        <dbReference type="Proteomes" id="UP000589626"/>
    </source>
</evidence>
<feature type="transmembrane region" description="Helical" evidence="11">
    <location>
        <begin position="265"/>
        <end position="292"/>
    </location>
</feature>
<feature type="transmembrane region" description="Helical" evidence="11">
    <location>
        <begin position="304"/>
        <end position="323"/>
    </location>
</feature>
<dbReference type="CDD" id="cd06579">
    <property type="entry name" value="TM_PBP1_transp_AraH_like"/>
    <property type="match status" value="1"/>
</dbReference>
<dbReference type="GO" id="GO:0022857">
    <property type="term" value="F:transmembrane transporter activity"/>
    <property type="evidence" value="ECO:0007669"/>
    <property type="project" value="InterPro"/>
</dbReference>
<keyword evidence="7 11" id="KW-1133">Transmembrane helix</keyword>
<comment type="caution">
    <text evidence="12">The sequence shown here is derived from an EMBL/GenBank/DDBJ whole genome shotgun (WGS) entry which is preliminary data.</text>
</comment>
<comment type="function">
    <text evidence="9">Part of the ABC transporter complex LsrABCD involved in autoinducer 2 (AI-2) import. Probably responsible for the translocation of the substrate across the membrane.</text>
</comment>
<comment type="subunit">
    <text evidence="2">The complex is composed of two ATP-binding proteins (LsrA), two transmembrane proteins (LsrC and LsrD) and a solute-binding protein (LsrB).</text>
</comment>
<dbReference type="Proteomes" id="UP000589626">
    <property type="component" value="Unassembled WGS sequence"/>
</dbReference>
<keyword evidence="13" id="KW-1185">Reference proteome</keyword>
<feature type="transmembrane region" description="Helical" evidence="11">
    <location>
        <begin position="133"/>
        <end position="154"/>
    </location>
</feature>
<keyword evidence="4" id="KW-1003">Cell membrane</keyword>
<evidence type="ECO:0000256" key="4">
    <source>
        <dbReference type="ARBA" id="ARBA00022475"/>
    </source>
</evidence>
<dbReference type="PANTHER" id="PTHR32196:SF29">
    <property type="entry name" value="AUTOINDUCER 2 IMPORT SYSTEM PERMEASE PROTEIN LSRC"/>
    <property type="match status" value="1"/>
</dbReference>
<dbReference type="GO" id="GO:0005886">
    <property type="term" value="C:plasma membrane"/>
    <property type="evidence" value="ECO:0007669"/>
    <property type="project" value="UniProtKB-SubCell"/>
</dbReference>
<evidence type="ECO:0000256" key="5">
    <source>
        <dbReference type="ARBA" id="ARBA00022519"/>
    </source>
</evidence>
<name>A0A7W4W079_9ACTN</name>
<comment type="subcellular location">
    <subcellularLocation>
        <location evidence="1">Cell membrane</location>
        <topology evidence="1">Multi-pass membrane protein</topology>
    </subcellularLocation>
</comment>
<dbReference type="Pfam" id="PF02653">
    <property type="entry name" value="BPD_transp_2"/>
    <property type="match status" value="1"/>
</dbReference>
<evidence type="ECO:0000256" key="3">
    <source>
        <dbReference type="ARBA" id="ARBA00022448"/>
    </source>
</evidence>
<feature type="transmembrane region" description="Helical" evidence="11">
    <location>
        <begin position="20"/>
        <end position="42"/>
    </location>
</feature>
<feature type="transmembrane region" description="Helical" evidence="11">
    <location>
        <begin position="54"/>
        <end position="71"/>
    </location>
</feature>
<keyword evidence="6 11" id="KW-0812">Transmembrane</keyword>
<keyword evidence="3" id="KW-0813">Transport</keyword>
<evidence type="ECO:0000256" key="10">
    <source>
        <dbReference type="ARBA" id="ARBA00039382"/>
    </source>
</evidence>
<proteinExistence type="predicted"/>
<evidence type="ECO:0000256" key="2">
    <source>
        <dbReference type="ARBA" id="ARBA00011262"/>
    </source>
</evidence>
<sequence length="328" mass="33842">MSSLSVADLRKRILYRGSPALVWFTLVVLLVVFSAMAPGLFTSKVNISNILSDASILIVLAVAATLILAVGDFDLSIGAVLVFSGILGAKVMIAWDGGVGTGIALGLVVCLVSGAACGALSGALVAYARIPSIITTLGVMGLLTGASNLITGGVDLRGLPPELTRNIGNRSFGDVVSLPTIVAFVVAIIVAVIIRSTVFGRNTLALGSNAEALRRVGVDVRFHRMKVFALAGMCYGLAGFLSLAKYSTTTIAGHSNDMLQAYTAAILGGSSPFGGVVTVVGTVVGVFIPTTLQNGFVVLGIDPFWQQVAVGGVLLVAVFVQTYRKNQR</sequence>
<evidence type="ECO:0000256" key="11">
    <source>
        <dbReference type="SAM" id="Phobius"/>
    </source>
</evidence>
<dbReference type="RefSeq" id="WP_183594380.1">
    <property type="nucleotide sequence ID" value="NZ_JACHWR010000003.1"/>
</dbReference>
<keyword evidence="8 11" id="KW-0472">Membrane</keyword>
<feature type="transmembrane region" description="Helical" evidence="11">
    <location>
        <begin position="102"/>
        <end position="127"/>
    </location>
</feature>
<feature type="transmembrane region" description="Helical" evidence="11">
    <location>
        <begin position="77"/>
        <end position="95"/>
    </location>
</feature>
<organism evidence="12 13">
    <name type="scientific">Nocardioides soli</name>
    <dbReference type="NCBI Taxonomy" id="1036020"/>
    <lineage>
        <taxon>Bacteria</taxon>
        <taxon>Bacillati</taxon>
        <taxon>Actinomycetota</taxon>
        <taxon>Actinomycetes</taxon>
        <taxon>Propionibacteriales</taxon>
        <taxon>Nocardioidaceae</taxon>
        <taxon>Nocardioides</taxon>
    </lineage>
</organism>
<evidence type="ECO:0000256" key="7">
    <source>
        <dbReference type="ARBA" id="ARBA00022989"/>
    </source>
</evidence>
<evidence type="ECO:0000313" key="12">
    <source>
        <dbReference type="EMBL" id="MBB3044519.1"/>
    </source>
</evidence>
<evidence type="ECO:0000256" key="9">
    <source>
        <dbReference type="ARBA" id="ARBA00025439"/>
    </source>
</evidence>